<evidence type="ECO:0008006" key="3">
    <source>
        <dbReference type="Google" id="ProtNLM"/>
    </source>
</evidence>
<dbReference type="Gene3D" id="3.30.300.20">
    <property type="match status" value="1"/>
</dbReference>
<dbReference type="OMA" id="CEIITAR"/>
<dbReference type="GeneID" id="68118019"/>
<keyword evidence="2" id="KW-1185">Reference proteome</keyword>
<dbReference type="OrthoDB" id="2019818at2759"/>
<dbReference type="EMBL" id="VFQX01000007">
    <property type="protein sequence ID" value="KAF0982825.1"/>
    <property type="molecule type" value="Genomic_DNA"/>
</dbReference>
<dbReference type="InterPro" id="IPR052924">
    <property type="entry name" value="OsmC/Ohr_hydroprdx_reductase"/>
</dbReference>
<organism evidence="1 2">
    <name type="scientific">Naegleria fowleri</name>
    <name type="common">Brain eating amoeba</name>
    <dbReference type="NCBI Taxonomy" id="5763"/>
    <lineage>
        <taxon>Eukaryota</taxon>
        <taxon>Discoba</taxon>
        <taxon>Heterolobosea</taxon>
        <taxon>Tetramitia</taxon>
        <taxon>Eutetramitia</taxon>
        <taxon>Vahlkampfiidae</taxon>
        <taxon>Naegleria</taxon>
    </lineage>
</organism>
<dbReference type="Pfam" id="PF02566">
    <property type="entry name" value="OsmC"/>
    <property type="match status" value="1"/>
</dbReference>
<dbReference type="InterPro" id="IPR003718">
    <property type="entry name" value="OsmC/Ohr_fam"/>
</dbReference>
<dbReference type="VEuPathDB" id="AmoebaDB:NF0024470"/>
<gene>
    <name evidence="1" type="ORF">FDP41_010804</name>
</gene>
<dbReference type="Proteomes" id="UP000444721">
    <property type="component" value="Unassembled WGS sequence"/>
</dbReference>
<dbReference type="SUPFAM" id="SSF82784">
    <property type="entry name" value="OsmC-like"/>
    <property type="match status" value="1"/>
</dbReference>
<dbReference type="AlphaFoldDB" id="A0A6A5CBW0"/>
<dbReference type="RefSeq" id="XP_044567538.1">
    <property type="nucleotide sequence ID" value="XM_044701142.1"/>
</dbReference>
<name>A0A6A5CBW0_NAEFO</name>
<comment type="caution">
    <text evidence="1">The sequence shown here is derived from an EMBL/GenBank/DDBJ whole genome shotgun (WGS) entry which is preliminary data.</text>
</comment>
<dbReference type="VEuPathDB" id="AmoebaDB:FDP41_010804"/>
<evidence type="ECO:0000313" key="1">
    <source>
        <dbReference type="EMBL" id="KAF0982825.1"/>
    </source>
</evidence>
<proteinExistence type="predicted"/>
<evidence type="ECO:0000313" key="2">
    <source>
        <dbReference type="Proteomes" id="UP000444721"/>
    </source>
</evidence>
<dbReference type="PANTHER" id="PTHR35368">
    <property type="entry name" value="HYDROPEROXIDE REDUCTASE"/>
    <property type="match status" value="1"/>
</dbReference>
<sequence length="204" mass="22463">MIKHGASKLFSRSAFSSVQLARNGLFVQRLFTTANCFARSEHTTSPTSDQDASKYIKMFSIQSISKEGSLIESSANTCPTAKIIMDEPVALGGKGSGPTPLELSLASLSGCELITARYVARSMKMEIKTIECTKMQGKIDVRGMRGVNGIPAHFTHVDMVYEVDTEAEDDRIQELRARVEKACPVYQLFKAAGVVMNCEWKKKQ</sequence>
<dbReference type="VEuPathDB" id="AmoebaDB:NfTy_014840"/>
<dbReference type="PANTHER" id="PTHR35368:SF1">
    <property type="entry name" value="HYDROPEROXIDE REDUCTASE"/>
    <property type="match status" value="1"/>
</dbReference>
<accession>A0A6A5CBW0</accession>
<dbReference type="InterPro" id="IPR036102">
    <property type="entry name" value="OsmC/Ohrsf"/>
</dbReference>
<reference evidence="1 2" key="1">
    <citation type="journal article" date="2019" name="Sci. Rep.">
        <title>Nanopore sequencing improves the draft genome of the human pathogenic amoeba Naegleria fowleri.</title>
        <authorList>
            <person name="Liechti N."/>
            <person name="Schurch N."/>
            <person name="Bruggmann R."/>
            <person name="Wittwer M."/>
        </authorList>
    </citation>
    <scope>NUCLEOTIDE SEQUENCE [LARGE SCALE GENOMIC DNA]</scope>
    <source>
        <strain evidence="1 2">ATCC 30894</strain>
    </source>
</reference>
<protein>
    <recommendedName>
        <fullName evidence="3">OsmC-like protein</fullName>
    </recommendedName>
</protein>
<dbReference type="InterPro" id="IPR015946">
    <property type="entry name" value="KH_dom-like_a/b"/>
</dbReference>